<evidence type="ECO:0000313" key="1">
    <source>
        <dbReference type="EMBL" id="RAW02002.1"/>
    </source>
</evidence>
<comment type="caution">
    <text evidence="1">The sequence shown here is derived from an EMBL/GenBank/DDBJ whole genome shotgun (WGS) entry which is preliminary data.</text>
</comment>
<reference evidence="1 2" key="1">
    <citation type="submission" date="2018-06" db="EMBL/GenBank/DDBJ databases">
        <title>Chryseolinea flavus sp. nov., a member of the phylum Bacteroidetes isolated from soil.</title>
        <authorList>
            <person name="Li Y."/>
            <person name="Wang J."/>
        </authorList>
    </citation>
    <scope>NUCLEOTIDE SEQUENCE [LARGE SCALE GENOMIC DNA]</scope>
    <source>
        <strain evidence="1 2">SDU1-6</strain>
    </source>
</reference>
<dbReference type="Proteomes" id="UP000251889">
    <property type="component" value="Unassembled WGS sequence"/>
</dbReference>
<organism evidence="1 2">
    <name type="scientific">Pseudochryseolinea flava</name>
    <dbReference type="NCBI Taxonomy" id="2059302"/>
    <lineage>
        <taxon>Bacteria</taxon>
        <taxon>Pseudomonadati</taxon>
        <taxon>Bacteroidota</taxon>
        <taxon>Cytophagia</taxon>
        <taxon>Cytophagales</taxon>
        <taxon>Fulvivirgaceae</taxon>
        <taxon>Pseudochryseolinea</taxon>
    </lineage>
</organism>
<accession>A0A364Y599</accession>
<dbReference type="RefSeq" id="WP_112745827.1">
    <property type="nucleotide sequence ID" value="NZ_QMFY01000002.1"/>
</dbReference>
<dbReference type="AlphaFoldDB" id="A0A364Y599"/>
<dbReference type="OrthoDB" id="288286at2"/>
<proteinExistence type="predicted"/>
<keyword evidence="2" id="KW-1185">Reference proteome</keyword>
<name>A0A364Y599_9BACT</name>
<sequence length="84" mass="9354">MENVMTNTEHEEGTLAKTIEDQTAKLPSDVFLWASVAAIALSLTMKLLKKDDAALFIGQWTAPFLMLGIYNKMVKQNGHDKISE</sequence>
<protein>
    <submittedName>
        <fullName evidence="1">Uncharacterized protein</fullName>
    </submittedName>
</protein>
<dbReference type="EMBL" id="QMFY01000002">
    <property type="protein sequence ID" value="RAW02002.1"/>
    <property type="molecule type" value="Genomic_DNA"/>
</dbReference>
<evidence type="ECO:0000313" key="2">
    <source>
        <dbReference type="Proteomes" id="UP000251889"/>
    </source>
</evidence>
<gene>
    <name evidence="1" type="ORF">DQQ10_05445</name>
</gene>